<reference evidence="4 5" key="1">
    <citation type="submission" date="2023-12" db="EMBL/GenBank/DDBJ databases">
        <title>Genome sequencing and assembly of bacterial species from a model synthetic community.</title>
        <authorList>
            <person name="Hogle S.L."/>
        </authorList>
    </citation>
    <scope>NUCLEOTIDE SEQUENCE [LARGE SCALE GENOMIC DNA]</scope>
    <source>
        <strain evidence="4 5">HAMBI_3031</strain>
    </source>
</reference>
<dbReference type="GO" id="GO:0032259">
    <property type="term" value="P:methylation"/>
    <property type="evidence" value="ECO:0007669"/>
    <property type="project" value="UniProtKB-KW"/>
</dbReference>
<keyword evidence="5" id="KW-1185">Reference proteome</keyword>
<dbReference type="Gene3D" id="3.40.50.150">
    <property type="entry name" value="Vaccinia Virus protein VP39"/>
    <property type="match status" value="1"/>
</dbReference>
<accession>A0ABZ0W4Z9</accession>
<dbReference type="PANTHER" id="PTHR47739:SF1">
    <property type="entry name" value="TRNA1(VAL) (ADENINE(37)-N6)-METHYLTRANSFERASE"/>
    <property type="match status" value="1"/>
</dbReference>
<keyword evidence="2" id="KW-0949">S-adenosyl-L-methionine</keyword>
<name>A0ABZ0W4Z9_9BACT</name>
<dbReference type="InterPro" id="IPR029063">
    <property type="entry name" value="SAM-dependent_MTases_sf"/>
</dbReference>
<evidence type="ECO:0000313" key="5">
    <source>
        <dbReference type="Proteomes" id="UP001325680"/>
    </source>
</evidence>
<evidence type="ECO:0000256" key="1">
    <source>
        <dbReference type="ARBA" id="ARBA00022603"/>
    </source>
</evidence>
<protein>
    <submittedName>
        <fullName evidence="4">Methyltransferase</fullName>
    </submittedName>
</protein>
<dbReference type="CDD" id="cd02440">
    <property type="entry name" value="AdoMet_MTases"/>
    <property type="match status" value="1"/>
</dbReference>
<dbReference type="PROSITE" id="PS00092">
    <property type="entry name" value="N6_MTASE"/>
    <property type="match status" value="1"/>
</dbReference>
<dbReference type="RefSeq" id="WP_245957729.1">
    <property type="nucleotide sequence ID" value="NZ_CP139960.1"/>
</dbReference>
<dbReference type="Pfam" id="PF05175">
    <property type="entry name" value="MTS"/>
    <property type="match status" value="1"/>
</dbReference>
<dbReference type="InterPro" id="IPR007848">
    <property type="entry name" value="Small_mtfrase_dom"/>
</dbReference>
<evidence type="ECO:0000313" key="4">
    <source>
        <dbReference type="EMBL" id="WQD38343.1"/>
    </source>
</evidence>
<gene>
    <name evidence="4" type="ORF">U0035_21965</name>
</gene>
<dbReference type="GO" id="GO:0008168">
    <property type="term" value="F:methyltransferase activity"/>
    <property type="evidence" value="ECO:0007669"/>
    <property type="project" value="UniProtKB-KW"/>
</dbReference>
<keyword evidence="1 4" id="KW-0489">Methyltransferase</keyword>
<sequence>MHPLQLSRPPGDFTNTLIIHHLLLIIIALSNPYFRFKQFIVNHDQCSMKVTTDSCLFGAWVAHHIRNMDPAKNILDIGSGSGLLSLMIAQQTHASIEGIEIQQEDYRQSIDNIANSPFANRITLHQANAIQFHYNKRYDVIVSNPPFYENDLKGSIAGKNIAHHDAGLKLPELLSLIARQLTADGAFFLLLPQKRLADLKPLMGKNHLFINEITAVHQTENHDAFRIMLRGSFLKSKSDACSIVIKEGTDYSAVFTRLLKDYYLYL</sequence>
<proteinExistence type="predicted"/>
<dbReference type="PANTHER" id="PTHR47739">
    <property type="entry name" value="TRNA1(VAL) (ADENINE(37)-N6)-METHYLTRANSFERASE"/>
    <property type="match status" value="1"/>
</dbReference>
<dbReference type="SUPFAM" id="SSF53335">
    <property type="entry name" value="S-adenosyl-L-methionine-dependent methyltransferases"/>
    <property type="match status" value="1"/>
</dbReference>
<keyword evidence="1 4" id="KW-0808">Transferase</keyword>
<organism evidence="4 5">
    <name type="scientific">Niabella yanshanensis</name>
    <dbReference type="NCBI Taxonomy" id="577386"/>
    <lineage>
        <taxon>Bacteria</taxon>
        <taxon>Pseudomonadati</taxon>
        <taxon>Bacteroidota</taxon>
        <taxon>Chitinophagia</taxon>
        <taxon>Chitinophagales</taxon>
        <taxon>Chitinophagaceae</taxon>
        <taxon>Niabella</taxon>
    </lineage>
</organism>
<dbReference type="EMBL" id="CP139960">
    <property type="protein sequence ID" value="WQD38343.1"/>
    <property type="molecule type" value="Genomic_DNA"/>
</dbReference>
<dbReference type="Proteomes" id="UP001325680">
    <property type="component" value="Chromosome"/>
</dbReference>
<evidence type="ECO:0000259" key="3">
    <source>
        <dbReference type="Pfam" id="PF05175"/>
    </source>
</evidence>
<dbReference type="InterPro" id="IPR002052">
    <property type="entry name" value="DNA_methylase_N6_adenine_CS"/>
</dbReference>
<evidence type="ECO:0000256" key="2">
    <source>
        <dbReference type="ARBA" id="ARBA00022691"/>
    </source>
</evidence>
<dbReference type="InterPro" id="IPR050210">
    <property type="entry name" value="tRNA_Adenine-N(6)_MTase"/>
</dbReference>
<feature type="domain" description="Methyltransferase small" evidence="3">
    <location>
        <begin position="68"/>
        <end position="154"/>
    </location>
</feature>